<comment type="caution">
    <text evidence="2">The sequence shown here is derived from an EMBL/GenBank/DDBJ whole genome shotgun (WGS) entry which is preliminary data.</text>
</comment>
<organism evidence="2 3">
    <name type="scientific">Armillaria novae-zelandiae</name>
    <dbReference type="NCBI Taxonomy" id="153914"/>
    <lineage>
        <taxon>Eukaryota</taxon>
        <taxon>Fungi</taxon>
        <taxon>Dikarya</taxon>
        <taxon>Basidiomycota</taxon>
        <taxon>Agaricomycotina</taxon>
        <taxon>Agaricomycetes</taxon>
        <taxon>Agaricomycetidae</taxon>
        <taxon>Agaricales</taxon>
        <taxon>Marasmiineae</taxon>
        <taxon>Physalacriaceae</taxon>
        <taxon>Armillaria</taxon>
    </lineage>
</organism>
<feature type="transmembrane region" description="Helical" evidence="1">
    <location>
        <begin position="124"/>
        <end position="145"/>
    </location>
</feature>
<feature type="transmembrane region" description="Helical" evidence="1">
    <location>
        <begin position="165"/>
        <end position="187"/>
    </location>
</feature>
<feature type="transmembrane region" description="Helical" evidence="1">
    <location>
        <begin position="12"/>
        <end position="39"/>
    </location>
</feature>
<proteinExistence type="predicted"/>
<dbReference type="AlphaFoldDB" id="A0AA39UPA6"/>
<dbReference type="Proteomes" id="UP001175227">
    <property type="component" value="Unassembled WGS sequence"/>
</dbReference>
<evidence type="ECO:0000313" key="2">
    <source>
        <dbReference type="EMBL" id="KAK0491519.1"/>
    </source>
</evidence>
<keyword evidence="1" id="KW-0812">Transmembrane</keyword>
<feature type="transmembrane region" description="Helical" evidence="1">
    <location>
        <begin position="51"/>
        <end position="68"/>
    </location>
</feature>
<dbReference type="EMBL" id="JAUEPR010000001">
    <property type="protein sequence ID" value="KAK0491519.1"/>
    <property type="molecule type" value="Genomic_DNA"/>
</dbReference>
<feature type="transmembrane region" description="Helical" evidence="1">
    <location>
        <begin position="208"/>
        <end position="230"/>
    </location>
</feature>
<keyword evidence="3" id="KW-1185">Reference proteome</keyword>
<accession>A0AA39UPA6</accession>
<sequence>MSLGMALTSDHATFIGFGVDAILYGINIVLVFTALAVLIFRSRTVKNKDTLIFMTCFLFSLCTVRFALNFNNVYDGLLIHPRPISEETKLLEGADALFYITDFTAEVVLIYRCWLVWGRDYSVTIFPFLMALGALGCGMASIGLLNKIDATSHQAPAEIVPLGTSGFALSLGCNFFLTALIVGRIWYMDRQMNRAMPDKDSSLPKAMSIMIESGTLVLVVQFILLVLFAIRHPAQAIMVPAATQIYGIAPTMIIVRSGLGTTFEPTAPKQSSIRFMSFIRKTQHTSGATDSTEVTDSTKPSEWELSVHSGMGQSASFLRNDVDGKPDFDRVQTVQV</sequence>
<keyword evidence="1" id="KW-1133">Transmembrane helix</keyword>
<keyword evidence="1" id="KW-0472">Membrane</keyword>
<evidence type="ECO:0000313" key="3">
    <source>
        <dbReference type="Proteomes" id="UP001175227"/>
    </source>
</evidence>
<gene>
    <name evidence="2" type="ORF">IW261DRAFT_1438172</name>
</gene>
<name>A0AA39UPA6_9AGAR</name>
<evidence type="ECO:0000256" key="1">
    <source>
        <dbReference type="SAM" id="Phobius"/>
    </source>
</evidence>
<protein>
    <submittedName>
        <fullName evidence="2">Uncharacterized protein</fullName>
    </submittedName>
</protein>
<reference evidence="2" key="1">
    <citation type="submission" date="2023-06" db="EMBL/GenBank/DDBJ databases">
        <authorList>
            <consortium name="Lawrence Berkeley National Laboratory"/>
            <person name="Ahrendt S."/>
            <person name="Sahu N."/>
            <person name="Indic B."/>
            <person name="Wong-Bajracharya J."/>
            <person name="Merenyi Z."/>
            <person name="Ke H.-M."/>
            <person name="Monk M."/>
            <person name="Kocsube S."/>
            <person name="Drula E."/>
            <person name="Lipzen A."/>
            <person name="Balint B."/>
            <person name="Henrissat B."/>
            <person name="Andreopoulos B."/>
            <person name="Martin F.M."/>
            <person name="Harder C.B."/>
            <person name="Rigling D."/>
            <person name="Ford K.L."/>
            <person name="Foster G.D."/>
            <person name="Pangilinan J."/>
            <person name="Papanicolaou A."/>
            <person name="Barry K."/>
            <person name="LaButti K."/>
            <person name="Viragh M."/>
            <person name="Koriabine M."/>
            <person name="Yan M."/>
            <person name="Riley R."/>
            <person name="Champramary S."/>
            <person name="Plett K.L."/>
            <person name="Tsai I.J."/>
            <person name="Slot J."/>
            <person name="Sipos G."/>
            <person name="Plett J."/>
            <person name="Nagy L.G."/>
            <person name="Grigoriev I.V."/>
        </authorList>
    </citation>
    <scope>NUCLEOTIDE SEQUENCE</scope>
    <source>
        <strain evidence="2">ICMP 16352</strain>
    </source>
</reference>